<feature type="signal peptide" evidence="2">
    <location>
        <begin position="1"/>
        <end position="26"/>
    </location>
</feature>
<evidence type="ECO:0000313" key="4">
    <source>
        <dbReference type="Proteomes" id="UP001184230"/>
    </source>
</evidence>
<proteinExistence type="predicted"/>
<organism evidence="3 4">
    <name type="scientific">Variovorax soli</name>
    <dbReference type="NCBI Taxonomy" id="376815"/>
    <lineage>
        <taxon>Bacteria</taxon>
        <taxon>Pseudomonadati</taxon>
        <taxon>Pseudomonadota</taxon>
        <taxon>Betaproteobacteria</taxon>
        <taxon>Burkholderiales</taxon>
        <taxon>Comamonadaceae</taxon>
        <taxon>Variovorax</taxon>
    </lineage>
</organism>
<accession>A0ABU1N7X3</accession>
<evidence type="ECO:0008006" key="5">
    <source>
        <dbReference type="Google" id="ProtNLM"/>
    </source>
</evidence>
<sequence>MISSRQKKLMAGLVASAAFACSTGFAQGNPPSTTGPAAAAAAQAAPADAKPSRPHADRAQRIERMQARHAERMAALKQKLQLDPSQEGAWNSFTAAQQRPAGQARMDRAEFAKLTTPQRLEHIQARQAERSARFAQRAEATRSFYATLSPAQQKTFDAETAHFGHRGEHGHPHHGQREPAKS</sequence>
<dbReference type="InterPro" id="IPR012899">
    <property type="entry name" value="LTXXQ"/>
</dbReference>
<keyword evidence="4" id="KW-1185">Reference proteome</keyword>
<feature type="compositionally biased region" description="Low complexity" evidence="1">
    <location>
        <begin position="37"/>
        <end position="49"/>
    </location>
</feature>
<dbReference type="PROSITE" id="PS51257">
    <property type="entry name" value="PROKAR_LIPOPROTEIN"/>
    <property type="match status" value="1"/>
</dbReference>
<feature type="chain" id="PRO_5045881919" description="LTXXQ motif family protein" evidence="2">
    <location>
        <begin position="27"/>
        <end position="182"/>
    </location>
</feature>
<evidence type="ECO:0000256" key="1">
    <source>
        <dbReference type="SAM" id="MobiDB-lite"/>
    </source>
</evidence>
<feature type="region of interest" description="Disordered" evidence="1">
    <location>
        <begin position="24"/>
        <end position="58"/>
    </location>
</feature>
<evidence type="ECO:0000313" key="3">
    <source>
        <dbReference type="EMBL" id="MDR6534542.1"/>
    </source>
</evidence>
<gene>
    <name evidence="3" type="ORF">J2739_000302</name>
</gene>
<dbReference type="RefSeq" id="WP_309897934.1">
    <property type="nucleotide sequence ID" value="NZ_JAVDRF010000001.1"/>
</dbReference>
<dbReference type="Proteomes" id="UP001184230">
    <property type="component" value="Unassembled WGS sequence"/>
</dbReference>
<comment type="caution">
    <text evidence="3">The sequence shown here is derived from an EMBL/GenBank/DDBJ whole genome shotgun (WGS) entry which is preliminary data.</text>
</comment>
<reference evidence="3 4" key="1">
    <citation type="submission" date="2023-07" db="EMBL/GenBank/DDBJ databases">
        <title>Sorghum-associated microbial communities from plants grown in Nebraska, USA.</title>
        <authorList>
            <person name="Schachtman D."/>
        </authorList>
    </citation>
    <scope>NUCLEOTIDE SEQUENCE [LARGE SCALE GENOMIC DNA]</scope>
    <source>
        <strain evidence="3 4">DS1781</strain>
    </source>
</reference>
<name>A0ABU1N7X3_9BURK</name>
<feature type="region of interest" description="Disordered" evidence="1">
    <location>
        <begin position="146"/>
        <end position="182"/>
    </location>
</feature>
<dbReference type="Pfam" id="PF07813">
    <property type="entry name" value="LTXXQ"/>
    <property type="match status" value="1"/>
</dbReference>
<feature type="compositionally biased region" description="Polar residues" evidence="1">
    <location>
        <begin position="146"/>
        <end position="155"/>
    </location>
</feature>
<evidence type="ECO:0000256" key="2">
    <source>
        <dbReference type="SAM" id="SignalP"/>
    </source>
</evidence>
<keyword evidence="2" id="KW-0732">Signal</keyword>
<feature type="compositionally biased region" description="Polar residues" evidence="1">
    <location>
        <begin position="24"/>
        <end position="35"/>
    </location>
</feature>
<feature type="compositionally biased region" description="Basic and acidic residues" evidence="1">
    <location>
        <begin position="156"/>
        <end position="182"/>
    </location>
</feature>
<dbReference type="EMBL" id="JAVDRF010000001">
    <property type="protein sequence ID" value="MDR6534542.1"/>
    <property type="molecule type" value="Genomic_DNA"/>
</dbReference>
<protein>
    <recommendedName>
        <fullName evidence="5">LTXXQ motif family protein</fullName>
    </recommendedName>
</protein>